<keyword evidence="3" id="KW-0805">Transcription regulation</keyword>
<name>A0AAI8V980_9PEZI</name>
<organism evidence="7 8">
    <name type="scientific">Anthostomella pinea</name>
    <dbReference type="NCBI Taxonomy" id="933095"/>
    <lineage>
        <taxon>Eukaryota</taxon>
        <taxon>Fungi</taxon>
        <taxon>Dikarya</taxon>
        <taxon>Ascomycota</taxon>
        <taxon>Pezizomycotina</taxon>
        <taxon>Sordariomycetes</taxon>
        <taxon>Xylariomycetidae</taxon>
        <taxon>Xylariales</taxon>
        <taxon>Xylariaceae</taxon>
        <taxon>Anthostomella</taxon>
    </lineage>
</organism>
<comment type="similarity">
    <text evidence="2">Belongs to the TAF9 family.</text>
</comment>
<evidence type="ECO:0000256" key="5">
    <source>
        <dbReference type="ARBA" id="ARBA00023242"/>
    </source>
</evidence>
<keyword evidence="8" id="KW-1185">Reference proteome</keyword>
<dbReference type="CDD" id="cd07979">
    <property type="entry name" value="HFD_TAF9"/>
    <property type="match status" value="1"/>
</dbReference>
<feature type="compositionally biased region" description="Acidic residues" evidence="6">
    <location>
        <begin position="226"/>
        <end position="249"/>
    </location>
</feature>
<dbReference type="Gene3D" id="1.10.20.10">
    <property type="entry name" value="Histone, subunit A"/>
    <property type="match status" value="1"/>
</dbReference>
<evidence type="ECO:0000256" key="3">
    <source>
        <dbReference type="ARBA" id="ARBA00023015"/>
    </source>
</evidence>
<dbReference type="InterPro" id="IPR003162">
    <property type="entry name" value="TFIID-31"/>
</dbReference>
<feature type="region of interest" description="Disordered" evidence="6">
    <location>
        <begin position="219"/>
        <end position="289"/>
    </location>
</feature>
<sequence>MATTSQSQTNGVPSSSSAGPSQAQSQPTQNTTTSGTATLSNTQSTATLTAGPSNGPSSPTAHAPRPRDARTIELLLTSQGVTSFDNRVPLLLLDFAYRHTSSILNDALHLAADPYTSHAGAKPSAASGAVPMAPSNSDATLNPNAVNLAIASRQAYQFRGGSGAGGTGGGGASKDWLMELARERNRVALPRVLANEWGVRLPNERFVLSGVGWQLRDHWAGAAGPDSDDDEDGDGEGGEGGADEMEGLEDAFGPQKKESAPGAEGEEGGGLGELIGDDMEDDEDMDGME</sequence>
<feature type="compositionally biased region" description="Low complexity" evidence="6">
    <location>
        <begin position="13"/>
        <end position="43"/>
    </location>
</feature>
<dbReference type="PANTHER" id="PTHR48068">
    <property type="entry name" value="TAF9 RNA POLYMERASE II, TATA BOX-BINDING PROTEIN (TBP)-ASSOCIATED FACTOR"/>
    <property type="match status" value="1"/>
</dbReference>
<evidence type="ECO:0000256" key="2">
    <source>
        <dbReference type="ARBA" id="ARBA00007646"/>
    </source>
</evidence>
<dbReference type="GO" id="GO:0005669">
    <property type="term" value="C:transcription factor TFIID complex"/>
    <property type="evidence" value="ECO:0007669"/>
    <property type="project" value="TreeGrafter"/>
</dbReference>
<gene>
    <name evidence="7" type="ORF">KHLLAP_LOCUS1142</name>
</gene>
<reference evidence="7" key="1">
    <citation type="submission" date="2023-10" db="EMBL/GenBank/DDBJ databases">
        <authorList>
            <person name="Hackl T."/>
        </authorList>
    </citation>
    <scope>NUCLEOTIDE SEQUENCE</scope>
</reference>
<feature type="compositionally biased region" description="Polar residues" evidence="6">
    <location>
        <begin position="1"/>
        <end position="12"/>
    </location>
</feature>
<dbReference type="GO" id="GO:0000124">
    <property type="term" value="C:SAGA complex"/>
    <property type="evidence" value="ECO:0007669"/>
    <property type="project" value="TreeGrafter"/>
</dbReference>
<comment type="subcellular location">
    <subcellularLocation>
        <location evidence="1">Nucleus</location>
    </subcellularLocation>
</comment>
<dbReference type="SUPFAM" id="SSF47113">
    <property type="entry name" value="Histone-fold"/>
    <property type="match status" value="1"/>
</dbReference>
<dbReference type="AlphaFoldDB" id="A0AAI8V980"/>
<dbReference type="FunFam" id="1.10.20.10:FF:000069">
    <property type="entry name" value="Transcription initiation factor TFIID subunit"/>
    <property type="match status" value="1"/>
</dbReference>
<evidence type="ECO:0000313" key="7">
    <source>
        <dbReference type="EMBL" id="CAJ2500674.1"/>
    </source>
</evidence>
<dbReference type="InterPro" id="IPR009072">
    <property type="entry name" value="Histone-fold"/>
</dbReference>
<dbReference type="PANTHER" id="PTHR48068:SF4">
    <property type="entry name" value="TATA-BOX BINDING PROTEIN ASSOCIATED FACTOR 9"/>
    <property type="match status" value="1"/>
</dbReference>
<dbReference type="InterPro" id="IPR051431">
    <property type="entry name" value="TFIID_subunit_9"/>
</dbReference>
<dbReference type="GO" id="GO:0046982">
    <property type="term" value="F:protein heterodimerization activity"/>
    <property type="evidence" value="ECO:0007669"/>
    <property type="project" value="InterPro"/>
</dbReference>
<dbReference type="Proteomes" id="UP001295740">
    <property type="component" value="Unassembled WGS sequence"/>
</dbReference>
<protein>
    <submittedName>
        <fullName evidence="7">Uu.00g035270.m01.CDS01</fullName>
    </submittedName>
</protein>
<evidence type="ECO:0000256" key="4">
    <source>
        <dbReference type="ARBA" id="ARBA00023163"/>
    </source>
</evidence>
<accession>A0AAI8V980</accession>
<evidence type="ECO:0000256" key="6">
    <source>
        <dbReference type="SAM" id="MobiDB-lite"/>
    </source>
</evidence>
<comment type="caution">
    <text evidence="7">The sequence shown here is derived from an EMBL/GenBank/DDBJ whole genome shotgun (WGS) entry which is preliminary data.</text>
</comment>
<evidence type="ECO:0000313" key="8">
    <source>
        <dbReference type="Proteomes" id="UP001295740"/>
    </source>
</evidence>
<dbReference type="GO" id="GO:0051123">
    <property type="term" value="P:RNA polymerase II preinitiation complex assembly"/>
    <property type="evidence" value="ECO:0007669"/>
    <property type="project" value="TreeGrafter"/>
</dbReference>
<dbReference type="GO" id="GO:0016251">
    <property type="term" value="F:RNA polymerase II general transcription initiation factor activity"/>
    <property type="evidence" value="ECO:0007669"/>
    <property type="project" value="TreeGrafter"/>
</dbReference>
<dbReference type="GO" id="GO:0003713">
    <property type="term" value="F:transcription coactivator activity"/>
    <property type="evidence" value="ECO:0007669"/>
    <property type="project" value="TreeGrafter"/>
</dbReference>
<evidence type="ECO:0000256" key="1">
    <source>
        <dbReference type="ARBA" id="ARBA00004123"/>
    </source>
</evidence>
<feature type="compositionally biased region" description="Polar residues" evidence="6">
    <location>
        <begin position="44"/>
        <end position="60"/>
    </location>
</feature>
<dbReference type="EMBL" id="CAUWAG010000003">
    <property type="protein sequence ID" value="CAJ2500674.1"/>
    <property type="molecule type" value="Genomic_DNA"/>
</dbReference>
<feature type="compositionally biased region" description="Acidic residues" evidence="6">
    <location>
        <begin position="275"/>
        <end position="289"/>
    </location>
</feature>
<dbReference type="Pfam" id="PF02291">
    <property type="entry name" value="TFIID-31kDa"/>
    <property type="match status" value="1"/>
</dbReference>
<feature type="region of interest" description="Disordered" evidence="6">
    <location>
        <begin position="1"/>
        <end position="66"/>
    </location>
</feature>
<keyword evidence="4" id="KW-0804">Transcription</keyword>
<keyword evidence="5" id="KW-0539">Nucleus</keyword>
<proteinExistence type="inferred from homology"/>